<sequence>MKISKRCDLEDFYELLDQYENKGYQQIRFLLRQGLFQMKKEKELMVVFIILYKLLDLYSDVDGSIIPPVGVSTLNDEKLEGETQSNCVEENPPKNSDCFYPGDNSSAEAVKDQGSHDGSLSGEGNSNDVFAVEQPEANSGSSVNFENNPSRTERLSRVTPPGLDEFKNKALSSKSKSGVSQAGVFHRVEPGGKDYNYASASKGAKVLAFNKEAKGASNILGKDKDKYLRNPCSADEKFVVIELCEETLVDSVEIANFEHHSSNLKDFELLGSLIYPTDVWINLGNFTAVNAKQAQRFTLQEPKWVRYLKLNFLTHYGSEFYCTLSVVEVYGVDAVERMLEDLISVPDNLFAPQEGNNEQKQISSQSTSGQDGDIYQDLYKEMESDSSGENPKAKPEISTSKVPNTVEEIRHQQPGTGRMPGDTVLKVLMQKVRSVDLSLSVLERYLDEVNSRYGNIFRDFDSDLHDNDVLIEKIGLDIENIHKSQEAMAKNVGDLVNWKSSVSRELDSLLKENFLLRSNLEMIRENQTSMENKSILIFLVCLIFGFVAFIRLVVDIMKSIYMLFGVEETQKSGKFCCTSTSWFLLLSCSIVMLILAI</sequence>
<feature type="domain" description="SUN" evidence="12">
    <location>
        <begin position="168"/>
        <end position="334"/>
    </location>
</feature>
<feature type="region of interest" description="Disordered" evidence="10">
    <location>
        <begin position="82"/>
        <end position="174"/>
    </location>
</feature>
<evidence type="ECO:0000256" key="4">
    <source>
        <dbReference type="ARBA" id="ARBA00022824"/>
    </source>
</evidence>
<reference evidence="13 14" key="1">
    <citation type="submission" date="2021-09" db="EMBL/GenBank/DDBJ databases">
        <title>Genomic insights and catalytic innovation underlie evolution of tropane alkaloids biosynthesis.</title>
        <authorList>
            <person name="Wang Y.-J."/>
            <person name="Tian T."/>
            <person name="Huang J.-P."/>
            <person name="Huang S.-X."/>
        </authorList>
    </citation>
    <scope>NUCLEOTIDE SEQUENCE [LARGE SCALE GENOMIC DNA]</scope>
    <source>
        <strain evidence="13">KIB-2018</strain>
        <tissue evidence="13">Leaf</tissue>
    </source>
</reference>
<evidence type="ECO:0000256" key="1">
    <source>
        <dbReference type="ARBA" id="ARBA00004232"/>
    </source>
</evidence>
<evidence type="ECO:0000256" key="7">
    <source>
        <dbReference type="ARBA" id="ARBA00023136"/>
    </source>
</evidence>
<dbReference type="PANTHER" id="PTHR12953:SF0">
    <property type="entry name" value="SUN DOMAIN-CONTAINING OSSIFICATION FACTOR"/>
    <property type="match status" value="1"/>
</dbReference>
<keyword evidence="8" id="KW-0539">Nucleus</keyword>
<dbReference type="GO" id="GO:0005789">
    <property type="term" value="C:endoplasmic reticulum membrane"/>
    <property type="evidence" value="ECO:0007669"/>
    <property type="project" value="UniProtKB-SubCell"/>
</dbReference>
<keyword evidence="4" id="KW-0256">Endoplasmic reticulum</keyword>
<proteinExistence type="predicted"/>
<name>A0AAV8SYL9_9ROSI</name>
<keyword evidence="6" id="KW-0175">Coiled coil</keyword>
<dbReference type="GO" id="GO:0031965">
    <property type="term" value="C:nuclear membrane"/>
    <property type="evidence" value="ECO:0007669"/>
    <property type="project" value="UniProtKB-SubCell"/>
</dbReference>
<dbReference type="Proteomes" id="UP001159364">
    <property type="component" value="Linkage Group LG07"/>
</dbReference>
<keyword evidence="5 11" id="KW-1133">Transmembrane helix</keyword>
<dbReference type="SUPFAM" id="SSF49785">
    <property type="entry name" value="Galactose-binding domain-like"/>
    <property type="match status" value="1"/>
</dbReference>
<organism evidence="13 14">
    <name type="scientific">Erythroxylum novogranatense</name>
    <dbReference type="NCBI Taxonomy" id="1862640"/>
    <lineage>
        <taxon>Eukaryota</taxon>
        <taxon>Viridiplantae</taxon>
        <taxon>Streptophyta</taxon>
        <taxon>Embryophyta</taxon>
        <taxon>Tracheophyta</taxon>
        <taxon>Spermatophyta</taxon>
        <taxon>Magnoliopsida</taxon>
        <taxon>eudicotyledons</taxon>
        <taxon>Gunneridae</taxon>
        <taxon>Pentapetalae</taxon>
        <taxon>rosids</taxon>
        <taxon>fabids</taxon>
        <taxon>Malpighiales</taxon>
        <taxon>Erythroxylaceae</taxon>
        <taxon>Erythroxylum</taxon>
    </lineage>
</organism>
<dbReference type="GO" id="GO:0034975">
    <property type="term" value="P:protein folding in endoplasmic reticulum"/>
    <property type="evidence" value="ECO:0007669"/>
    <property type="project" value="TreeGrafter"/>
</dbReference>
<dbReference type="InterPro" id="IPR008979">
    <property type="entry name" value="Galactose-bd-like_sf"/>
</dbReference>
<dbReference type="InterPro" id="IPR012919">
    <property type="entry name" value="SUN_dom"/>
</dbReference>
<dbReference type="Pfam" id="PF07738">
    <property type="entry name" value="Sad1_UNC"/>
    <property type="match status" value="1"/>
</dbReference>
<comment type="caution">
    <text evidence="13">The sequence shown here is derived from an EMBL/GenBank/DDBJ whole genome shotgun (WGS) entry which is preliminary data.</text>
</comment>
<evidence type="ECO:0000256" key="3">
    <source>
        <dbReference type="ARBA" id="ARBA00022692"/>
    </source>
</evidence>
<evidence type="ECO:0000256" key="9">
    <source>
        <dbReference type="ARBA" id="ARBA00054046"/>
    </source>
</evidence>
<feature type="compositionally biased region" description="Polar residues" evidence="10">
    <location>
        <begin position="116"/>
        <end position="128"/>
    </location>
</feature>
<feature type="compositionally biased region" description="Polar residues" evidence="10">
    <location>
        <begin position="354"/>
        <end position="370"/>
    </location>
</feature>
<evidence type="ECO:0000256" key="6">
    <source>
        <dbReference type="ARBA" id="ARBA00023054"/>
    </source>
</evidence>
<evidence type="ECO:0000259" key="12">
    <source>
        <dbReference type="PROSITE" id="PS51469"/>
    </source>
</evidence>
<feature type="transmembrane region" description="Helical" evidence="11">
    <location>
        <begin position="575"/>
        <end position="596"/>
    </location>
</feature>
<evidence type="ECO:0000256" key="2">
    <source>
        <dbReference type="ARBA" id="ARBA00004477"/>
    </source>
</evidence>
<keyword evidence="3 11" id="KW-0812">Transmembrane</keyword>
<dbReference type="PANTHER" id="PTHR12953">
    <property type="entry name" value="MEMBRANE PROTEIN CH1 RELATED"/>
    <property type="match status" value="1"/>
</dbReference>
<accession>A0AAV8SYL9</accession>
<keyword evidence="14" id="KW-1185">Reference proteome</keyword>
<dbReference type="EMBL" id="JAIWQS010000007">
    <property type="protein sequence ID" value="KAJ8759582.1"/>
    <property type="molecule type" value="Genomic_DNA"/>
</dbReference>
<comment type="function">
    <text evidence="9">Encodes a member of the mid-SUN subfamily of SUN-domain proteins that is localized to both the nuclear envelope and the ER. It is involved in early seed development and nuclear morphology. [TAIR].</text>
</comment>
<gene>
    <name evidence="13" type="ORF">K2173_007211</name>
</gene>
<dbReference type="AlphaFoldDB" id="A0AAV8SYL9"/>
<comment type="subcellular location">
    <subcellularLocation>
        <location evidence="2">Endoplasmic reticulum membrane</location>
        <topology evidence="2">Multi-pass membrane protein</topology>
    </subcellularLocation>
    <subcellularLocation>
        <location evidence="1">Nucleus membrane</location>
        <topology evidence="1">Multi-pass membrane protein</topology>
    </subcellularLocation>
</comment>
<evidence type="ECO:0000256" key="5">
    <source>
        <dbReference type="ARBA" id="ARBA00022989"/>
    </source>
</evidence>
<protein>
    <recommendedName>
        <fullName evidence="12">SUN domain-containing protein</fullName>
    </recommendedName>
</protein>
<evidence type="ECO:0000256" key="11">
    <source>
        <dbReference type="SAM" id="Phobius"/>
    </source>
</evidence>
<feature type="transmembrane region" description="Helical" evidence="11">
    <location>
        <begin position="535"/>
        <end position="554"/>
    </location>
</feature>
<feature type="compositionally biased region" description="Polar residues" evidence="10">
    <location>
        <begin position="136"/>
        <end position="150"/>
    </location>
</feature>
<feature type="region of interest" description="Disordered" evidence="10">
    <location>
        <begin position="350"/>
        <end position="405"/>
    </location>
</feature>
<dbReference type="PROSITE" id="PS51469">
    <property type="entry name" value="SUN"/>
    <property type="match status" value="1"/>
</dbReference>
<dbReference type="FunFam" id="2.60.120.260:FF:000062">
    <property type="entry name" value="Galactose-binding protein isoform 3"/>
    <property type="match status" value="1"/>
</dbReference>
<dbReference type="InterPro" id="IPR045120">
    <property type="entry name" value="Suco/Slp1-like"/>
</dbReference>
<keyword evidence="7 11" id="KW-0472">Membrane</keyword>
<evidence type="ECO:0000313" key="14">
    <source>
        <dbReference type="Proteomes" id="UP001159364"/>
    </source>
</evidence>
<evidence type="ECO:0000256" key="8">
    <source>
        <dbReference type="ARBA" id="ARBA00023242"/>
    </source>
</evidence>
<evidence type="ECO:0000313" key="13">
    <source>
        <dbReference type="EMBL" id="KAJ8759582.1"/>
    </source>
</evidence>
<evidence type="ECO:0000256" key="10">
    <source>
        <dbReference type="SAM" id="MobiDB-lite"/>
    </source>
</evidence>
<dbReference type="Gene3D" id="2.60.120.260">
    <property type="entry name" value="Galactose-binding domain-like"/>
    <property type="match status" value="1"/>
</dbReference>